<evidence type="ECO:0000313" key="4">
    <source>
        <dbReference type="Proteomes" id="UP001254759"/>
    </source>
</evidence>
<name>A0ABU1RWF6_9GAMM</name>
<protein>
    <submittedName>
        <fullName evidence="3">SAM-dependent methyltransferase</fullName>
    </submittedName>
</protein>
<reference evidence="3 4" key="1">
    <citation type="submission" date="2023-07" db="EMBL/GenBank/DDBJ databases">
        <title>Sorghum-associated microbial communities from plants grown in Nebraska, USA.</title>
        <authorList>
            <person name="Schachtman D."/>
        </authorList>
    </citation>
    <scope>NUCLEOTIDE SEQUENCE [LARGE SCALE GENOMIC DNA]</scope>
    <source>
        <strain evidence="3 4">BE107</strain>
    </source>
</reference>
<keyword evidence="1" id="KW-1133">Transmembrane helix</keyword>
<keyword evidence="3" id="KW-0808">Transferase</keyword>
<keyword evidence="1" id="KW-0812">Transmembrane</keyword>
<organism evidence="3 4">
    <name type="scientific">Pseudoxanthomonas sacheonensis</name>
    <dbReference type="NCBI Taxonomy" id="443615"/>
    <lineage>
        <taxon>Bacteria</taxon>
        <taxon>Pseudomonadati</taxon>
        <taxon>Pseudomonadota</taxon>
        <taxon>Gammaproteobacteria</taxon>
        <taxon>Lysobacterales</taxon>
        <taxon>Lysobacteraceae</taxon>
        <taxon>Pseudoxanthomonas</taxon>
    </lineage>
</organism>
<dbReference type="InterPro" id="IPR029063">
    <property type="entry name" value="SAM-dependent_MTases_sf"/>
</dbReference>
<dbReference type="RefSeq" id="WP_310095987.1">
    <property type="nucleotide sequence ID" value="NZ_JAVDTT010000005.1"/>
</dbReference>
<comment type="caution">
    <text evidence="3">The sequence shown here is derived from an EMBL/GenBank/DDBJ whole genome shotgun (WGS) entry which is preliminary data.</text>
</comment>
<dbReference type="GO" id="GO:0008168">
    <property type="term" value="F:methyltransferase activity"/>
    <property type="evidence" value="ECO:0007669"/>
    <property type="project" value="UniProtKB-KW"/>
</dbReference>
<dbReference type="Proteomes" id="UP001254759">
    <property type="component" value="Unassembled WGS sequence"/>
</dbReference>
<evidence type="ECO:0000313" key="3">
    <source>
        <dbReference type="EMBL" id="MDR6843116.1"/>
    </source>
</evidence>
<evidence type="ECO:0000256" key="1">
    <source>
        <dbReference type="SAM" id="Phobius"/>
    </source>
</evidence>
<keyword evidence="3" id="KW-0489">Methyltransferase</keyword>
<proteinExistence type="predicted"/>
<feature type="transmembrane region" description="Helical" evidence="1">
    <location>
        <begin position="205"/>
        <end position="225"/>
    </location>
</feature>
<dbReference type="InterPro" id="IPR013216">
    <property type="entry name" value="Methyltransf_11"/>
</dbReference>
<dbReference type="CDD" id="cd02440">
    <property type="entry name" value="AdoMet_MTases"/>
    <property type="match status" value="1"/>
</dbReference>
<dbReference type="Pfam" id="PF08241">
    <property type="entry name" value="Methyltransf_11"/>
    <property type="match status" value="1"/>
</dbReference>
<sequence>MGIRKHIIKFLYANLWLKKLAFNPLTEYHQWRLLKFVRRTAAGIQADQSIIDVGAGELKYKPHFAHCHYISNDLCIGDGDWNYAGIDIVSSAYDIPVETGSFDAALCIQVLEHLDSPDRAFQEFSRILKPHGRIYLSAPLLAGEHQQPHDFLRYTRYGYALLGEKHGFRLVSIEPHGGSVIAVETLAWAALWEMLPFRRQTAPRYVIYLLLYPIKLLTGALALLFDQLDRKNSMTINYDVTYEKSE</sequence>
<dbReference type="SUPFAM" id="SSF53335">
    <property type="entry name" value="S-adenosyl-L-methionine-dependent methyltransferases"/>
    <property type="match status" value="1"/>
</dbReference>
<gene>
    <name evidence="3" type="ORF">J2W94_003423</name>
</gene>
<dbReference type="Gene3D" id="3.40.50.150">
    <property type="entry name" value="Vaccinia Virus protein VP39"/>
    <property type="match status" value="1"/>
</dbReference>
<feature type="domain" description="Methyltransferase type 11" evidence="2">
    <location>
        <begin position="88"/>
        <end position="135"/>
    </location>
</feature>
<dbReference type="EMBL" id="JAVDTT010000005">
    <property type="protein sequence ID" value="MDR6843116.1"/>
    <property type="molecule type" value="Genomic_DNA"/>
</dbReference>
<keyword evidence="1" id="KW-0472">Membrane</keyword>
<keyword evidence="4" id="KW-1185">Reference proteome</keyword>
<dbReference type="GO" id="GO:0032259">
    <property type="term" value="P:methylation"/>
    <property type="evidence" value="ECO:0007669"/>
    <property type="project" value="UniProtKB-KW"/>
</dbReference>
<evidence type="ECO:0000259" key="2">
    <source>
        <dbReference type="Pfam" id="PF08241"/>
    </source>
</evidence>
<accession>A0ABU1RWF6</accession>